<evidence type="ECO:0000313" key="1">
    <source>
        <dbReference type="EMBL" id="CAI8051923.1"/>
    </source>
</evidence>
<keyword evidence="2" id="KW-1185">Reference proteome</keyword>
<protein>
    <submittedName>
        <fullName evidence="1">Uncharacterized protein</fullName>
    </submittedName>
</protein>
<evidence type="ECO:0000313" key="2">
    <source>
        <dbReference type="Proteomes" id="UP001174909"/>
    </source>
</evidence>
<proteinExistence type="predicted"/>
<organism evidence="1 2">
    <name type="scientific">Geodia barretti</name>
    <name type="common">Barrett's horny sponge</name>
    <dbReference type="NCBI Taxonomy" id="519541"/>
    <lineage>
        <taxon>Eukaryota</taxon>
        <taxon>Metazoa</taxon>
        <taxon>Porifera</taxon>
        <taxon>Demospongiae</taxon>
        <taxon>Heteroscleromorpha</taxon>
        <taxon>Tetractinellida</taxon>
        <taxon>Astrophorina</taxon>
        <taxon>Geodiidae</taxon>
        <taxon>Geodia</taxon>
    </lineage>
</organism>
<comment type="caution">
    <text evidence="1">The sequence shown here is derived from an EMBL/GenBank/DDBJ whole genome shotgun (WGS) entry which is preliminary data.</text>
</comment>
<feature type="non-terminal residue" evidence="1">
    <location>
        <position position="1"/>
    </location>
</feature>
<name>A0AA35XAV7_GEOBA</name>
<accession>A0AA35XAV7</accession>
<reference evidence="1" key="1">
    <citation type="submission" date="2023-03" db="EMBL/GenBank/DDBJ databases">
        <authorList>
            <person name="Steffen K."/>
            <person name="Cardenas P."/>
        </authorList>
    </citation>
    <scope>NUCLEOTIDE SEQUENCE</scope>
</reference>
<gene>
    <name evidence="1" type="ORF">GBAR_LOCUS28407</name>
</gene>
<sequence length="160" mass="18235">DQHHSKRSDARISRRCVAKRSTQIAVYTDRESGGSSKCVACCASSRLVELSCTKVLCTESHSSQCVGAVRLSTRLLNHGRWKWSDSIFSPLGWSYSSSNTIWSSGSNRPINQQAEFQCETDGGITELVFNGIPRQDLHRRWKMIWKSYQLILIRALQWRL</sequence>
<dbReference type="EMBL" id="CASHTH010003973">
    <property type="protein sequence ID" value="CAI8051923.1"/>
    <property type="molecule type" value="Genomic_DNA"/>
</dbReference>
<dbReference type="AlphaFoldDB" id="A0AA35XAV7"/>
<dbReference type="Proteomes" id="UP001174909">
    <property type="component" value="Unassembled WGS sequence"/>
</dbReference>